<feature type="compositionally biased region" description="Basic and acidic residues" evidence="5">
    <location>
        <begin position="415"/>
        <end position="424"/>
    </location>
</feature>
<dbReference type="PROSITE" id="PS00109">
    <property type="entry name" value="PROTEIN_KINASE_TYR"/>
    <property type="match status" value="1"/>
</dbReference>
<dbReference type="RefSeq" id="WP_053234879.1">
    <property type="nucleotide sequence ID" value="NZ_CP011125.1"/>
</dbReference>
<dbReference type="PROSITE" id="PS50011">
    <property type="entry name" value="PROTEIN_KINASE_DOM"/>
    <property type="match status" value="1"/>
</dbReference>
<keyword evidence="2" id="KW-0547">Nucleotide-binding</keyword>
<feature type="region of interest" description="Disordered" evidence="5">
    <location>
        <begin position="528"/>
        <end position="561"/>
    </location>
</feature>
<dbReference type="Gene3D" id="1.10.510.10">
    <property type="entry name" value="Transferase(Phosphotransferase) domain 1"/>
    <property type="match status" value="1"/>
</dbReference>
<dbReference type="GO" id="GO:0004674">
    <property type="term" value="F:protein serine/threonine kinase activity"/>
    <property type="evidence" value="ECO:0007669"/>
    <property type="project" value="UniProtKB-KW"/>
</dbReference>
<keyword evidence="8" id="KW-1185">Reference proteome</keyword>
<feature type="compositionally biased region" description="Polar residues" evidence="5">
    <location>
        <begin position="544"/>
        <end position="561"/>
    </location>
</feature>
<name>A0A0F6W538_9BACT</name>
<dbReference type="STRING" id="927083.DB32_004797"/>
<keyword evidence="1" id="KW-0808">Transferase</keyword>
<dbReference type="GO" id="GO:0005524">
    <property type="term" value="F:ATP binding"/>
    <property type="evidence" value="ECO:0007669"/>
    <property type="project" value="UniProtKB-KW"/>
</dbReference>
<evidence type="ECO:0000259" key="6">
    <source>
        <dbReference type="PROSITE" id="PS50011"/>
    </source>
</evidence>
<feature type="region of interest" description="Disordered" evidence="5">
    <location>
        <begin position="360"/>
        <end position="410"/>
    </location>
</feature>
<dbReference type="InterPro" id="IPR008266">
    <property type="entry name" value="Tyr_kinase_AS"/>
</dbReference>
<evidence type="ECO:0000256" key="3">
    <source>
        <dbReference type="ARBA" id="ARBA00022777"/>
    </source>
</evidence>
<dbReference type="EMBL" id="CP011125">
    <property type="protein sequence ID" value="AKF07648.1"/>
    <property type="molecule type" value="Genomic_DNA"/>
</dbReference>
<feature type="region of interest" description="Disordered" evidence="5">
    <location>
        <begin position="415"/>
        <end position="434"/>
    </location>
</feature>
<keyword evidence="7" id="KW-0723">Serine/threonine-protein kinase</keyword>
<proteinExistence type="predicted"/>
<keyword evidence="3 7" id="KW-0418">Kinase</keyword>
<dbReference type="InterPro" id="IPR011009">
    <property type="entry name" value="Kinase-like_dom_sf"/>
</dbReference>
<dbReference type="PANTHER" id="PTHR43289">
    <property type="entry name" value="MITOGEN-ACTIVATED PROTEIN KINASE KINASE KINASE 20-RELATED"/>
    <property type="match status" value="1"/>
</dbReference>
<protein>
    <submittedName>
        <fullName evidence="7">Serine/threonine protein kinase</fullName>
    </submittedName>
</protein>
<dbReference type="Pfam" id="PF00069">
    <property type="entry name" value="Pkinase"/>
    <property type="match status" value="1"/>
</dbReference>
<evidence type="ECO:0000256" key="4">
    <source>
        <dbReference type="ARBA" id="ARBA00022840"/>
    </source>
</evidence>
<dbReference type="PANTHER" id="PTHR43289:SF6">
    <property type="entry name" value="SERINE_THREONINE-PROTEIN KINASE NEKL-3"/>
    <property type="match status" value="1"/>
</dbReference>
<evidence type="ECO:0000256" key="5">
    <source>
        <dbReference type="SAM" id="MobiDB-lite"/>
    </source>
</evidence>
<gene>
    <name evidence="7" type="ORF">DB32_004797</name>
</gene>
<evidence type="ECO:0000256" key="1">
    <source>
        <dbReference type="ARBA" id="ARBA00022679"/>
    </source>
</evidence>
<dbReference type="Proteomes" id="UP000034883">
    <property type="component" value="Chromosome"/>
</dbReference>
<dbReference type="OrthoDB" id="9801841at2"/>
<organism evidence="7 8">
    <name type="scientific">Sandaracinus amylolyticus</name>
    <dbReference type="NCBI Taxonomy" id="927083"/>
    <lineage>
        <taxon>Bacteria</taxon>
        <taxon>Pseudomonadati</taxon>
        <taxon>Myxococcota</taxon>
        <taxon>Polyangia</taxon>
        <taxon>Polyangiales</taxon>
        <taxon>Sandaracinaceae</taxon>
        <taxon>Sandaracinus</taxon>
    </lineage>
</organism>
<feature type="domain" description="Protein kinase" evidence="6">
    <location>
        <begin position="24"/>
        <end position="303"/>
    </location>
</feature>
<dbReference type="KEGG" id="samy:DB32_004797"/>
<dbReference type="SUPFAM" id="SSF56112">
    <property type="entry name" value="Protein kinase-like (PK-like)"/>
    <property type="match status" value="1"/>
</dbReference>
<reference evidence="7 8" key="1">
    <citation type="submission" date="2015-03" db="EMBL/GenBank/DDBJ databases">
        <title>Genome assembly of Sandaracinus amylolyticus DSM 53668.</title>
        <authorList>
            <person name="Sharma G."/>
            <person name="Subramanian S."/>
        </authorList>
    </citation>
    <scope>NUCLEOTIDE SEQUENCE [LARGE SCALE GENOMIC DNA]</scope>
    <source>
        <strain evidence="7 8">DSM 53668</strain>
    </source>
</reference>
<evidence type="ECO:0000313" key="8">
    <source>
        <dbReference type="Proteomes" id="UP000034883"/>
    </source>
</evidence>
<sequence>MKSAAEPVVRARAEAHPRRMLDRYEILAEIAQGGMGTVYLARLGGAGGFERLFAVKLMHEHLAQEETFVTMLLDEARTAAHIHHPNAVGIIDVRESPVGYYLVMNYVDGFSLAQLLDHPALQREERIRIATRLVADAAHGLHAAHTAKSAKGEKLGIVHRDVSPQNILVGTDGMGRIVDFGIALAASRVAASRPGMLKGKPSYMAPEQARGEACDPRADVFALGIVLWEALTGARLFYADMDIATLVKVMECVVEPPTKHVPELPDSLSAMVMKALQRDAKDRYATARDMAIALERAAESAGLLASAHEVEEVIARLFESEIATRQDAVTKRLAESTGPEQPLDRVGLASISRLIPRPRRDDVSVVESSGGSRSDADLPATRASRPGVEARSGVRQSAVPRTPVSGMHSDVDAHASTRLSDRPDATSPVPLQSAPDATRSRALIGAAIAVTVLAIGGAIAVALSGGEEAAAPAPVVAPAAAAAPAVEPPPAPVVEPAPVQVEAPVPAPVVEAVAPAVEAVAPVVEAPAAPRAPRTRRATIEPASPSTPSAPQLETNPYLTH</sequence>
<dbReference type="Gene3D" id="3.30.200.20">
    <property type="entry name" value="Phosphorylase Kinase, domain 1"/>
    <property type="match status" value="1"/>
</dbReference>
<dbReference type="AlphaFoldDB" id="A0A0F6W538"/>
<keyword evidence="4" id="KW-0067">ATP-binding</keyword>
<evidence type="ECO:0000313" key="7">
    <source>
        <dbReference type="EMBL" id="AKF07648.1"/>
    </source>
</evidence>
<dbReference type="CDD" id="cd14014">
    <property type="entry name" value="STKc_PknB_like"/>
    <property type="match status" value="1"/>
</dbReference>
<evidence type="ECO:0000256" key="2">
    <source>
        <dbReference type="ARBA" id="ARBA00022741"/>
    </source>
</evidence>
<accession>A0A0F6W538</accession>
<dbReference type="InterPro" id="IPR000719">
    <property type="entry name" value="Prot_kinase_dom"/>
</dbReference>